<dbReference type="InterPro" id="IPR045175">
    <property type="entry name" value="M28_fam"/>
</dbReference>
<dbReference type="PROSITE" id="PS00018">
    <property type="entry name" value="EF_HAND_1"/>
    <property type="match status" value="1"/>
</dbReference>
<dbReference type="RefSeq" id="WP_160127541.1">
    <property type="nucleotide sequence ID" value="NZ_CP019288.1"/>
</dbReference>
<dbReference type="PANTHER" id="PTHR12147">
    <property type="entry name" value="METALLOPEPTIDASE M28 FAMILY MEMBER"/>
    <property type="match status" value="1"/>
</dbReference>
<dbReference type="EC" id="3.4.11.10" evidence="2"/>
<dbReference type="InterPro" id="IPR007484">
    <property type="entry name" value="Peptidase_M28"/>
</dbReference>
<keyword evidence="2" id="KW-0645">Protease</keyword>
<keyword evidence="3" id="KW-1185">Reference proteome</keyword>
<dbReference type="OrthoDB" id="9778250at2"/>
<evidence type="ECO:0000313" key="2">
    <source>
        <dbReference type="EMBL" id="QHI34751.1"/>
    </source>
</evidence>
<organism evidence="2 3">
    <name type="scientific">Kordia antarctica</name>
    <dbReference type="NCBI Taxonomy" id="1218801"/>
    <lineage>
        <taxon>Bacteria</taxon>
        <taxon>Pseudomonadati</taxon>
        <taxon>Bacteroidota</taxon>
        <taxon>Flavobacteriia</taxon>
        <taxon>Flavobacteriales</taxon>
        <taxon>Flavobacteriaceae</taxon>
        <taxon>Kordia</taxon>
    </lineage>
</organism>
<accession>A0A7L4ZE12</accession>
<dbReference type="Gene3D" id="3.50.30.30">
    <property type="match status" value="1"/>
</dbReference>
<dbReference type="InterPro" id="IPR018247">
    <property type="entry name" value="EF_Hand_1_Ca_BS"/>
</dbReference>
<dbReference type="Proteomes" id="UP000464657">
    <property type="component" value="Chromosome"/>
</dbReference>
<protein>
    <submittedName>
        <fullName evidence="2">Bacterial leucyl aminopeptidase</fullName>
        <ecNumber evidence="2">3.4.11.10</ecNumber>
    </submittedName>
</protein>
<dbReference type="EMBL" id="CP019288">
    <property type="protein sequence ID" value="QHI34751.1"/>
    <property type="molecule type" value="Genomic_DNA"/>
</dbReference>
<dbReference type="Pfam" id="PF04389">
    <property type="entry name" value="Peptidase_M28"/>
    <property type="match status" value="1"/>
</dbReference>
<evidence type="ECO:0000313" key="3">
    <source>
        <dbReference type="Proteomes" id="UP000464657"/>
    </source>
</evidence>
<keyword evidence="2" id="KW-0378">Hydrolase</keyword>
<dbReference type="KEGG" id="kan:IMCC3317_00950"/>
<dbReference type="CDD" id="cd05660">
    <property type="entry name" value="M28_like_PA"/>
    <property type="match status" value="1"/>
</dbReference>
<dbReference type="InterPro" id="IPR046450">
    <property type="entry name" value="PA_dom_sf"/>
</dbReference>
<dbReference type="AlphaFoldDB" id="A0A7L4ZE12"/>
<dbReference type="SUPFAM" id="SSF52025">
    <property type="entry name" value="PA domain"/>
    <property type="match status" value="1"/>
</dbReference>
<dbReference type="GO" id="GO:0004177">
    <property type="term" value="F:aminopeptidase activity"/>
    <property type="evidence" value="ECO:0007669"/>
    <property type="project" value="UniProtKB-KW"/>
</dbReference>
<dbReference type="SUPFAM" id="SSF53187">
    <property type="entry name" value="Zn-dependent exopeptidases"/>
    <property type="match status" value="1"/>
</dbReference>
<name>A0A7L4ZE12_9FLAO</name>
<reference evidence="2 3" key="1">
    <citation type="journal article" date="2013" name="Int. J. Syst. Evol. Microbiol.">
        <title>Kordia antarctica sp. nov., isolated from Antarctic seawater.</title>
        <authorList>
            <person name="Baek K."/>
            <person name="Choi A."/>
            <person name="Kang I."/>
            <person name="Lee K."/>
            <person name="Cho J.C."/>
        </authorList>
    </citation>
    <scope>NUCLEOTIDE SEQUENCE [LARGE SCALE GENOMIC DNA]</scope>
    <source>
        <strain evidence="2 3">IMCC3317</strain>
    </source>
</reference>
<dbReference type="GO" id="GO:0006508">
    <property type="term" value="P:proteolysis"/>
    <property type="evidence" value="ECO:0007669"/>
    <property type="project" value="InterPro"/>
</dbReference>
<dbReference type="PROSITE" id="PS51257">
    <property type="entry name" value="PROKAR_LIPOPROTEIN"/>
    <property type="match status" value="1"/>
</dbReference>
<feature type="domain" description="Peptidase M28" evidence="1">
    <location>
        <begin position="287"/>
        <end position="498"/>
    </location>
</feature>
<dbReference type="PANTHER" id="PTHR12147:SF26">
    <property type="entry name" value="PEPTIDASE M28 DOMAIN-CONTAINING PROTEIN"/>
    <property type="match status" value="1"/>
</dbReference>
<dbReference type="GO" id="GO:0008235">
    <property type="term" value="F:metalloexopeptidase activity"/>
    <property type="evidence" value="ECO:0007669"/>
    <property type="project" value="InterPro"/>
</dbReference>
<sequence>MKKLVSLALLVAIGCGTNQKTADKKVVRNLDPVPYGNTITEAELKTHLYIYASDEFEGRNTGEAGQKKAVAYLRDEYKNLNIPAAQKDGNYFQNVPLQKGSSLNSELTINGKAYTFEDHFLALSANTNGTTNFSEIVYVGYGIDDEKYSDYKGQDVAGKMILIKLGEPTQKDETYVISGTKDASKWSANIRQEMASKIATAKENNAKGVLFYVDEYYPRFKMRFNYVKNSSRISLKGEEDSFYSYFVNDELATDIYPTIATDENATTVKVNATLVNNNESNDLNSENVVAIIKGSDTPEEYIVISAHLDHEGVKNGEIYNGADDDGSGTVAILEIAEAFRKAQKEGNGPKRSVVFLHVTGEEKGLLGSKYYTDNPIFPLEDTVVDLNIDMIGRIDPKRTEGNRNYVYLIGADKLSTELHNISEEINKKYANIELDYKYNDESDPNRYYYRSDHYNFAKNNVPVIFYFNGTHDDYHKPTDTPDKINYDLLTNRTRLVFYTAWELANRENRIVVDKAAK</sequence>
<dbReference type="Gene3D" id="3.40.630.10">
    <property type="entry name" value="Zn peptidases"/>
    <property type="match status" value="1"/>
</dbReference>
<gene>
    <name evidence="2" type="ORF">IMCC3317_00950</name>
</gene>
<evidence type="ECO:0000259" key="1">
    <source>
        <dbReference type="Pfam" id="PF04389"/>
    </source>
</evidence>
<proteinExistence type="predicted"/>
<keyword evidence="2" id="KW-0031">Aminopeptidase</keyword>